<dbReference type="Proteomes" id="UP000005426">
    <property type="component" value="Unassembled WGS sequence"/>
</dbReference>
<evidence type="ECO:0000313" key="3">
    <source>
        <dbReference type="Proteomes" id="UP000005426"/>
    </source>
</evidence>
<organism evidence="2 3">
    <name type="scientific">Hypocrea atroviridis (strain ATCC 20476 / IMI 206040)</name>
    <name type="common">Trichoderma atroviride</name>
    <dbReference type="NCBI Taxonomy" id="452589"/>
    <lineage>
        <taxon>Eukaryota</taxon>
        <taxon>Fungi</taxon>
        <taxon>Dikarya</taxon>
        <taxon>Ascomycota</taxon>
        <taxon>Pezizomycotina</taxon>
        <taxon>Sordariomycetes</taxon>
        <taxon>Hypocreomycetidae</taxon>
        <taxon>Hypocreales</taxon>
        <taxon>Hypocreaceae</taxon>
        <taxon>Trichoderma</taxon>
    </lineage>
</organism>
<keyword evidence="3" id="KW-1185">Reference proteome</keyword>
<accession>G9NFS6</accession>
<keyword evidence="1" id="KW-0732">Signal</keyword>
<feature type="chain" id="PRO_5003524886" description="WSC domain-containing protein" evidence="1">
    <location>
        <begin position="20"/>
        <end position="495"/>
    </location>
</feature>
<sequence length="495" mass="53296">MVALKAALLWLSTSAYVLALPASDKEAEDKYNINGELLSPSSDKRSNSYPVCKNDRNYSALERNKAKASPFCSTYLRCTKTTTVTPTIRKTTTRSDIKTATVRQTSTVTTQITTVATARVTDTSTATQTRTITAQVTDTKTDLATITLTDDRTNTATALATRIATVEVTVDITKQVTDTVTIEVTDTITNQITSTVTEETTDTESKTVTVISTAPTPIQTITTNKYHCSINGYGTSQYNVGTGPSSSSNFASCKAFCSTISSAVSFGYGGGQCSCYNAPAETNTRKAATQYYFSDLACPSENPPPTKRDVTHLNIPDYIPCDDPRDVTKACSCLITKPAAPTTKTATAHPKTITATVTKCKTLTVTKPMTITKTNQKTLTTTQHQTIIKTAYKTTTATHHNDATVTNTVTNEVTEYNTITMTAYNTISATEYDTAYFTNTNRVSQTDTDTLTATNTNYETITNTVTISKTSTATSTFTPPTATATITQNGFDYGS</sequence>
<gene>
    <name evidence="2" type="ORF">TRIATDRAFT_90653</name>
</gene>
<name>G9NFS6_HYPAI</name>
<dbReference type="GeneID" id="25786387"/>
<comment type="caution">
    <text evidence="2">The sequence shown here is derived from an EMBL/GenBank/DDBJ whole genome shotgun (WGS) entry which is preliminary data.</text>
</comment>
<proteinExistence type="predicted"/>
<feature type="signal peptide" evidence="1">
    <location>
        <begin position="1"/>
        <end position="19"/>
    </location>
</feature>
<dbReference type="HOGENOM" id="CLU_043967_0_0_1"/>
<dbReference type="KEGG" id="tatv:25786387"/>
<dbReference type="EMBL" id="ABDG02000014">
    <property type="protein sequence ID" value="EHK50142.1"/>
    <property type="molecule type" value="Genomic_DNA"/>
</dbReference>
<evidence type="ECO:0000256" key="1">
    <source>
        <dbReference type="SAM" id="SignalP"/>
    </source>
</evidence>
<evidence type="ECO:0000313" key="2">
    <source>
        <dbReference type="EMBL" id="EHK50142.1"/>
    </source>
</evidence>
<dbReference type="OMA" id="THHNDAT"/>
<reference evidence="2 3" key="1">
    <citation type="journal article" date="2011" name="Genome Biol.">
        <title>Comparative genome sequence analysis underscores mycoparasitism as the ancestral life style of Trichoderma.</title>
        <authorList>
            <person name="Kubicek C.P."/>
            <person name="Herrera-Estrella A."/>
            <person name="Seidl-Seiboth V."/>
            <person name="Martinez D.A."/>
            <person name="Druzhinina I.S."/>
            <person name="Thon M."/>
            <person name="Zeilinger S."/>
            <person name="Casas-Flores S."/>
            <person name="Horwitz B.A."/>
            <person name="Mukherjee P.K."/>
            <person name="Mukherjee M."/>
            <person name="Kredics L."/>
            <person name="Alcaraz L.D."/>
            <person name="Aerts A."/>
            <person name="Antal Z."/>
            <person name="Atanasova L."/>
            <person name="Cervantes-Badillo M.G."/>
            <person name="Challacombe J."/>
            <person name="Chertkov O."/>
            <person name="McCluskey K."/>
            <person name="Coulpier F."/>
            <person name="Deshpande N."/>
            <person name="von Doehren H."/>
            <person name="Ebbole D.J."/>
            <person name="Esquivel-Naranjo E.U."/>
            <person name="Fekete E."/>
            <person name="Flipphi M."/>
            <person name="Glaser F."/>
            <person name="Gomez-Rodriguez E.Y."/>
            <person name="Gruber S."/>
            <person name="Han C."/>
            <person name="Henrissat B."/>
            <person name="Hermosa R."/>
            <person name="Hernandez-Onate M."/>
            <person name="Karaffa L."/>
            <person name="Kosti I."/>
            <person name="Le Crom S."/>
            <person name="Lindquist E."/>
            <person name="Lucas S."/>
            <person name="Luebeck M."/>
            <person name="Luebeck P.S."/>
            <person name="Margeot A."/>
            <person name="Metz B."/>
            <person name="Misra M."/>
            <person name="Nevalainen H."/>
            <person name="Omann M."/>
            <person name="Packer N."/>
            <person name="Perrone G."/>
            <person name="Uresti-Rivera E.E."/>
            <person name="Salamov A."/>
            <person name="Schmoll M."/>
            <person name="Seiboth B."/>
            <person name="Shapiro H."/>
            <person name="Sukno S."/>
            <person name="Tamayo-Ramos J.A."/>
            <person name="Tisch D."/>
            <person name="Wiest A."/>
            <person name="Wilkinson H.H."/>
            <person name="Zhang M."/>
            <person name="Coutinho P.M."/>
            <person name="Kenerley C.M."/>
            <person name="Monte E."/>
            <person name="Baker S.E."/>
            <person name="Grigoriev I.V."/>
        </authorList>
    </citation>
    <scope>NUCLEOTIDE SEQUENCE [LARGE SCALE GENOMIC DNA]</scope>
    <source>
        <strain evidence="3">ATCC 20476 / IMI 206040</strain>
    </source>
</reference>
<evidence type="ECO:0008006" key="4">
    <source>
        <dbReference type="Google" id="ProtNLM"/>
    </source>
</evidence>
<dbReference type="eggNOG" id="ENOG502SWFE">
    <property type="taxonomic scope" value="Eukaryota"/>
</dbReference>
<dbReference type="STRING" id="452589.G9NFS6"/>
<dbReference type="AlphaFoldDB" id="G9NFS6"/>
<protein>
    <recommendedName>
        <fullName evidence="4">WSC domain-containing protein</fullName>
    </recommendedName>
</protein>
<dbReference type="OrthoDB" id="3556996at2759"/>